<dbReference type="PROSITE" id="PS51257">
    <property type="entry name" value="PROKAR_LIPOPROTEIN"/>
    <property type="match status" value="1"/>
</dbReference>
<sequence>MRTRRLLGATTVTLLLAATLTGCVKVDLDLQLQPDDTIDGSLVFAVSSDLAETLGQDGETLSEGVQEELLGEDAPEGATSEPYDDGEFVGSTLAFEGESLGEFADDEDLQITREGDEFVVTGVLDLTDTGAEELPGLDLEPQVRMAVTFPGEVTEHDGELEGTTVVWTPTPGERTELNARGSALADESLAGQVGELIEDVTGQGDGEGSGLAWWLLVPAIGLALLLVIGLVLVLVLSARRRRRQAADRTEAEGIANDQATSYGPVDDGPGELR</sequence>
<evidence type="ECO:0000256" key="2">
    <source>
        <dbReference type="SAM" id="Phobius"/>
    </source>
</evidence>
<evidence type="ECO:0000259" key="4">
    <source>
        <dbReference type="Pfam" id="PF21946"/>
    </source>
</evidence>
<dbReference type="RefSeq" id="WP_208056792.1">
    <property type="nucleotide sequence ID" value="NZ_JAGEMK010000010.1"/>
</dbReference>
<comment type="caution">
    <text evidence="5">The sequence shown here is derived from an EMBL/GenBank/DDBJ whole genome shotgun (WGS) entry which is preliminary data.</text>
</comment>
<dbReference type="Proteomes" id="UP000664209">
    <property type="component" value="Unassembled WGS sequence"/>
</dbReference>
<feature type="domain" description="LppM" evidence="4">
    <location>
        <begin position="25"/>
        <end position="182"/>
    </location>
</feature>
<organism evidence="5 6">
    <name type="scientific">Actinotalea soli</name>
    <dbReference type="NCBI Taxonomy" id="2819234"/>
    <lineage>
        <taxon>Bacteria</taxon>
        <taxon>Bacillati</taxon>
        <taxon>Actinomycetota</taxon>
        <taxon>Actinomycetes</taxon>
        <taxon>Micrococcales</taxon>
        <taxon>Cellulomonadaceae</taxon>
        <taxon>Actinotalea</taxon>
    </lineage>
</organism>
<feature type="chain" id="PRO_5037988529" description="LppM domain-containing protein" evidence="3">
    <location>
        <begin position="18"/>
        <end position="273"/>
    </location>
</feature>
<keyword evidence="2" id="KW-1133">Transmembrane helix</keyword>
<gene>
    <name evidence="5" type="ORF">J4G33_14940</name>
</gene>
<dbReference type="AlphaFoldDB" id="A0A939LUU0"/>
<evidence type="ECO:0000313" key="5">
    <source>
        <dbReference type="EMBL" id="MBO1753105.1"/>
    </source>
</evidence>
<protein>
    <recommendedName>
        <fullName evidence="4">LppM domain-containing protein</fullName>
    </recommendedName>
</protein>
<evidence type="ECO:0000256" key="1">
    <source>
        <dbReference type="SAM" id="MobiDB-lite"/>
    </source>
</evidence>
<reference evidence="5" key="1">
    <citation type="submission" date="2021-03" db="EMBL/GenBank/DDBJ databases">
        <title>Actinotalea soli sp. nov., isolated from soil.</title>
        <authorList>
            <person name="Ping W."/>
            <person name="Zhang J."/>
        </authorList>
    </citation>
    <scope>NUCLEOTIDE SEQUENCE</scope>
    <source>
        <strain evidence="5">BY-33</strain>
    </source>
</reference>
<keyword evidence="2" id="KW-0812">Transmembrane</keyword>
<dbReference type="InterPro" id="IPR053807">
    <property type="entry name" value="LppM"/>
</dbReference>
<name>A0A939LUU0_9CELL</name>
<dbReference type="Pfam" id="PF21946">
    <property type="entry name" value="LppM"/>
    <property type="match status" value="1"/>
</dbReference>
<proteinExistence type="predicted"/>
<evidence type="ECO:0000256" key="3">
    <source>
        <dbReference type="SAM" id="SignalP"/>
    </source>
</evidence>
<keyword evidence="6" id="KW-1185">Reference proteome</keyword>
<evidence type="ECO:0000313" key="6">
    <source>
        <dbReference type="Proteomes" id="UP000664209"/>
    </source>
</evidence>
<dbReference type="EMBL" id="JAGEMK010000010">
    <property type="protein sequence ID" value="MBO1753105.1"/>
    <property type="molecule type" value="Genomic_DNA"/>
</dbReference>
<keyword evidence="3" id="KW-0732">Signal</keyword>
<feature type="transmembrane region" description="Helical" evidence="2">
    <location>
        <begin position="211"/>
        <end position="236"/>
    </location>
</feature>
<accession>A0A939LUU0</accession>
<feature type="signal peptide" evidence="3">
    <location>
        <begin position="1"/>
        <end position="17"/>
    </location>
</feature>
<feature type="region of interest" description="Disordered" evidence="1">
    <location>
        <begin position="246"/>
        <end position="273"/>
    </location>
</feature>
<keyword evidence="2" id="KW-0472">Membrane</keyword>